<reference evidence="3" key="3">
    <citation type="submission" date="2016-03" db="UniProtKB">
        <authorList>
            <consortium name="EnsemblProtists"/>
        </authorList>
    </citation>
    <scope>IDENTIFICATION</scope>
</reference>
<dbReference type="EnsemblProtists" id="EKX50763">
    <property type="protein sequence ID" value="EKX50763"/>
    <property type="gene ID" value="GUITHDRAFT_134884"/>
</dbReference>
<dbReference type="SUPFAM" id="SSF51735">
    <property type="entry name" value="NAD(P)-binding Rossmann-fold domains"/>
    <property type="match status" value="1"/>
</dbReference>
<name>L1JRR1_GUITC</name>
<dbReference type="GeneID" id="17307440"/>
<sequence length="318" mass="34915">MARLVSVVTASSNSGAQCVRDLLQQEALKGKAKVRAVYRTKEKADAALAELGKHESDWSLLALLTSDNLECIHGVDAMKMDTLMTAFEGAEVAVIVTPHDAAVGFANDAEMCHNMVNAAVSCNVKHIVYVGSWTVAVSQYIKIISSRFASTEKLLRELGEQKKGMYLQITWNHLRSGFFNQNLVHMMGHGVKAGKVRFPDMKIPCVDPRDMGTMAAFIACSDYAKEHANCCYEVSGPENLTSAQIVEAIGTAVGKKVEYEPVPIKEHMEKLPQFMKEVFHCMEELPDSIPCTDDVEKVTGIRARTLSAWLNENAAAFA</sequence>
<dbReference type="RefSeq" id="XP_005837743.1">
    <property type="nucleotide sequence ID" value="XM_005837686.1"/>
</dbReference>
<dbReference type="Pfam" id="PF05368">
    <property type="entry name" value="NmrA"/>
    <property type="match status" value="1"/>
</dbReference>
<feature type="domain" description="NmrA-like" evidence="1">
    <location>
        <begin position="4"/>
        <end position="306"/>
    </location>
</feature>
<reference evidence="4" key="2">
    <citation type="submission" date="2012-11" db="EMBL/GenBank/DDBJ databases">
        <authorList>
            <person name="Kuo A."/>
            <person name="Curtis B.A."/>
            <person name="Tanifuji G."/>
            <person name="Burki F."/>
            <person name="Gruber A."/>
            <person name="Irimia M."/>
            <person name="Maruyama S."/>
            <person name="Arias M.C."/>
            <person name="Ball S.G."/>
            <person name="Gile G.H."/>
            <person name="Hirakawa Y."/>
            <person name="Hopkins J.F."/>
            <person name="Rensing S.A."/>
            <person name="Schmutz J."/>
            <person name="Symeonidi A."/>
            <person name="Elias M."/>
            <person name="Eveleigh R.J."/>
            <person name="Herman E.K."/>
            <person name="Klute M.J."/>
            <person name="Nakayama T."/>
            <person name="Obornik M."/>
            <person name="Reyes-Prieto A."/>
            <person name="Armbrust E.V."/>
            <person name="Aves S.J."/>
            <person name="Beiko R.G."/>
            <person name="Coutinho P."/>
            <person name="Dacks J.B."/>
            <person name="Durnford D.G."/>
            <person name="Fast N.M."/>
            <person name="Green B.R."/>
            <person name="Grisdale C."/>
            <person name="Hempe F."/>
            <person name="Henrissat B."/>
            <person name="Hoppner M.P."/>
            <person name="Ishida K.-I."/>
            <person name="Kim E."/>
            <person name="Koreny L."/>
            <person name="Kroth P.G."/>
            <person name="Liu Y."/>
            <person name="Malik S.-B."/>
            <person name="Maier U.G."/>
            <person name="McRose D."/>
            <person name="Mock T."/>
            <person name="Neilson J.A."/>
            <person name="Onodera N.T."/>
            <person name="Poole A.M."/>
            <person name="Pritham E.J."/>
            <person name="Richards T.A."/>
            <person name="Rocap G."/>
            <person name="Roy S.W."/>
            <person name="Sarai C."/>
            <person name="Schaack S."/>
            <person name="Shirato S."/>
            <person name="Slamovits C.H."/>
            <person name="Spencer D.F."/>
            <person name="Suzuki S."/>
            <person name="Worden A.Z."/>
            <person name="Zauner S."/>
            <person name="Barry K."/>
            <person name="Bell C."/>
            <person name="Bharti A.K."/>
            <person name="Crow J.A."/>
            <person name="Grimwood J."/>
            <person name="Kramer R."/>
            <person name="Lindquist E."/>
            <person name="Lucas S."/>
            <person name="Salamov A."/>
            <person name="McFadden G.I."/>
            <person name="Lane C.E."/>
            <person name="Keeling P.J."/>
            <person name="Gray M.W."/>
            <person name="Grigoriev I.V."/>
            <person name="Archibald J.M."/>
        </authorList>
    </citation>
    <scope>NUCLEOTIDE SEQUENCE</scope>
    <source>
        <strain evidence="4">CCMP2712</strain>
    </source>
</reference>
<keyword evidence="4" id="KW-1185">Reference proteome</keyword>
<dbReference type="KEGG" id="gtt:GUITHDRAFT_134884"/>
<dbReference type="HOGENOM" id="CLU_875631_0_0_1"/>
<protein>
    <recommendedName>
        <fullName evidence="1">NmrA-like domain-containing protein</fullName>
    </recommendedName>
</protein>
<dbReference type="InterPro" id="IPR036291">
    <property type="entry name" value="NAD(P)-bd_dom_sf"/>
</dbReference>
<evidence type="ECO:0000313" key="4">
    <source>
        <dbReference type="Proteomes" id="UP000011087"/>
    </source>
</evidence>
<dbReference type="PANTHER" id="PTHR43162:SF1">
    <property type="entry name" value="PRESTALK A DIFFERENTIATION PROTEIN A"/>
    <property type="match status" value="1"/>
</dbReference>
<proteinExistence type="predicted"/>
<dbReference type="PaxDb" id="55529-EKX50763"/>
<evidence type="ECO:0000259" key="1">
    <source>
        <dbReference type="Pfam" id="PF05368"/>
    </source>
</evidence>
<organism evidence="2">
    <name type="scientific">Guillardia theta (strain CCMP2712)</name>
    <name type="common">Cryptophyte</name>
    <dbReference type="NCBI Taxonomy" id="905079"/>
    <lineage>
        <taxon>Eukaryota</taxon>
        <taxon>Cryptophyceae</taxon>
        <taxon>Pyrenomonadales</taxon>
        <taxon>Geminigeraceae</taxon>
        <taxon>Guillardia</taxon>
    </lineage>
</organism>
<dbReference type="Gene3D" id="3.40.50.720">
    <property type="entry name" value="NAD(P)-binding Rossmann-like Domain"/>
    <property type="match status" value="1"/>
</dbReference>
<accession>L1JRR1</accession>
<reference evidence="2 4" key="1">
    <citation type="journal article" date="2012" name="Nature">
        <title>Algal genomes reveal evolutionary mosaicism and the fate of nucleomorphs.</title>
        <authorList>
            <consortium name="DOE Joint Genome Institute"/>
            <person name="Curtis B.A."/>
            <person name="Tanifuji G."/>
            <person name="Burki F."/>
            <person name="Gruber A."/>
            <person name="Irimia M."/>
            <person name="Maruyama S."/>
            <person name="Arias M.C."/>
            <person name="Ball S.G."/>
            <person name="Gile G.H."/>
            <person name="Hirakawa Y."/>
            <person name="Hopkins J.F."/>
            <person name="Kuo A."/>
            <person name="Rensing S.A."/>
            <person name="Schmutz J."/>
            <person name="Symeonidi A."/>
            <person name="Elias M."/>
            <person name="Eveleigh R.J."/>
            <person name="Herman E.K."/>
            <person name="Klute M.J."/>
            <person name="Nakayama T."/>
            <person name="Obornik M."/>
            <person name="Reyes-Prieto A."/>
            <person name="Armbrust E.V."/>
            <person name="Aves S.J."/>
            <person name="Beiko R.G."/>
            <person name="Coutinho P."/>
            <person name="Dacks J.B."/>
            <person name="Durnford D.G."/>
            <person name="Fast N.M."/>
            <person name="Green B.R."/>
            <person name="Grisdale C.J."/>
            <person name="Hempel F."/>
            <person name="Henrissat B."/>
            <person name="Hoppner M.P."/>
            <person name="Ishida K."/>
            <person name="Kim E."/>
            <person name="Koreny L."/>
            <person name="Kroth P.G."/>
            <person name="Liu Y."/>
            <person name="Malik S.B."/>
            <person name="Maier U.G."/>
            <person name="McRose D."/>
            <person name="Mock T."/>
            <person name="Neilson J.A."/>
            <person name="Onodera N.T."/>
            <person name="Poole A.M."/>
            <person name="Pritham E.J."/>
            <person name="Richards T.A."/>
            <person name="Rocap G."/>
            <person name="Roy S.W."/>
            <person name="Sarai C."/>
            <person name="Schaack S."/>
            <person name="Shirato S."/>
            <person name="Slamovits C.H."/>
            <person name="Spencer D.F."/>
            <person name="Suzuki S."/>
            <person name="Worden A.Z."/>
            <person name="Zauner S."/>
            <person name="Barry K."/>
            <person name="Bell C."/>
            <person name="Bharti A.K."/>
            <person name="Crow J.A."/>
            <person name="Grimwood J."/>
            <person name="Kramer R."/>
            <person name="Lindquist E."/>
            <person name="Lucas S."/>
            <person name="Salamov A."/>
            <person name="McFadden G.I."/>
            <person name="Lane C.E."/>
            <person name="Keeling P.J."/>
            <person name="Gray M.W."/>
            <person name="Grigoriev I.V."/>
            <person name="Archibald J.M."/>
        </authorList>
    </citation>
    <scope>NUCLEOTIDE SEQUENCE</scope>
    <source>
        <strain evidence="2 4">CCMP2712</strain>
    </source>
</reference>
<dbReference type="EMBL" id="JH992977">
    <property type="protein sequence ID" value="EKX50763.1"/>
    <property type="molecule type" value="Genomic_DNA"/>
</dbReference>
<dbReference type="OMA" id="QWASENA"/>
<dbReference type="PANTHER" id="PTHR43162">
    <property type="match status" value="1"/>
</dbReference>
<dbReference type="Proteomes" id="UP000011087">
    <property type="component" value="Unassembled WGS sequence"/>
</dbReference>
<dbReference type="OrthoDB" id="10254221at2759"/>
<evidence type="ECO:0000313" key="3">
    <source>
        <dbReference type="EnsemblProtists" id="EKX50763"/>
    </source>
</evidence>
<dbReference type="InterPro" id="IPR051604">
    <property type="entry name" value="Ergot_Alk_Oxidoreductase"/>
</dbReference>
<dbReference type="InterPro" id="IPR008030">
    <property type="entry name" value="NmrA-like"/>
</dbReference>
<gene>
    <name evidence="2" type="ORF">GUITHDRAFT_134884</name>
</gene>
<evidence type="ECO:0000313" key="2">
    <source>
        <dbReference type="EMBL" id="EKX50763.1"/>
    </source>
</evidence>
<dbReference type="AlphaFoldDB" id="L1JRR1"/>